<keyword evidence="2" id="KW-1185">Reference proteome</keyword>
<dbReference type="Proteomes" id="UP000612808">
    <property type="component" value="Unassembled WGS sequence"/>
</dbReference>
<accession>A0A8J3NAU8</accession>
<comment type="caution">
    <text evidence="1">The sequence shown here is derived from an EMBL/GenBank/DDBJ whole genome shotgun (WGS) entry which is preliminary data.</text>
</comment>
<sequence>MHGVLPFGRARRVAALPAVRYVDRQTVTTRGSTHVRATFMGLTSSRGVTAVGTVPQRGRSAHVFSGRPGTAVARDGVPCGGHESVDGGTSRVPIGARAGDLITMRDLVLTSCIFPVATPCLPASA</sequence>
<evidence type="ECO:0000313" key="1">
    <source>
        <dbReference type="EMBL" id="GID12471.1"/>
    </source>
</evidence>
<dbReference type="EMBL" id="BOMB01000019">
    <property type="protein sequence ID" value="GID12471.1"/>
    <property type="molecule type" value="Genomic_DNA"/>
</dbReference>
<protein>
    <submittedName>
        <fullName evidence="1">Uncharacterized protein</fullName>
    </submittedName>
</protein>
<organism evidence="1 2">
    <name type="scientific">Actinocatenispora rupis</name>
    <dbReference type="NCBI Taxonomy" id="519421"/>
    <lineage>
        <taxon>Bacteria</taxon>
        <taxon>Bacillati</taxon>
        <taxon>Actinomycetota</taxon>
        <taxon>Actinomycetes</taxon>
        <taxon>Micromonosporales</taxon>
        <taxon>Micromonosporaceae</taxon>
        <taxon>Actinocatenispora</taxon>
    </lineage>
</organism>
<name>A0A8J3NAU8_9ACTN</name>
<evidence type="ECO:0000313" key="2">
    <source>
        <dbReference type="Proteomes" id="UP000612808"/>
    </source>
</evidence>
<proteinExistence type="predicted"/>
<dbReference type="AlphaFoldDB" id="A0A8J3NAU8"/>
<gene>
    <name evidence="1" type="ORF">Aru02nite_33600</name>
</gene>
<reference evidence="1" key="1">
    <citation type="submission" date="2021-01" db="EMBL/GenBank/DDBJ databases">
        <title>Whole genome shotgun sequence of Actinocatenispora rupis NBRC 107355.</title>
        <authorList>
            <person name="Komaki H."/>
            <person name="Tamura T."/>
        </authorList>
    </citation>
    <scope>NUCLEOTIDE SEQUENCE</scope>
    <source>
        <strain evidence="1">NBRC 107355</strain>
    </source>
</reference>